<dbReference type="AlphaFoldDB" id="A0A0F9IU86"/>
<feature type="domain" description="Histidine kinase" evidence="3">
    <location>
        <begin position="21"/>
        <end position="89"/>
    </location>
</feature>
<dbReference type="InterPro" id="IPR005467">
    <property type="entry name" value="His_kinase_dom"/>
</dbReference>
<dbReference type="GO" id="GO:0006935">
    <property type="term" value="P:chemotaxis"/>
    <property type="evidence" value="ECO:0007669"/>
    <property type="project" value="InterPro"/>
</dbReference>
<sequence length="232" mass="24594">GKGLDRDRILAKAVEKGVIESDQGLTESEVFSLIFRPGFSTAEKVTDVSGRGVGMDVVKKGVESMRGRIDVASTPGGGSTFTMRVPLTMAIADAMLVSVGRQHYLLPTVSIEQSFRPERGTISTVTGRGEMVMLRGELMPILRLHRLFDIDGVTTDPLEALLIVIGTGGLRCALMVDELLGQQQVVIKSLGRGLKQIPGIAGGAILGDGRVGLILDPDAIVKSSRERTVAAA</sequence>
<dbReference type="PANTHER" id="PTHR43395:SF10">
    <property type="entry name" value="CHEMOTAXIS PROTEIN CHEA"/>
    <property type="match status" value="1"/>
</dbReference>
<dbReference type="InterPro" id="IPR051315">
    <property type="entry name" value="Bact_Chemotaxis_CheA"/>
</dbReference>
<gene>
    <name evidence="5" type="ORF">LCGC14_1537150</name>
</gene>
<dbReference type="PRINTS" id="PR00344">
    <property type="entry name" value="BCTRLSENSOR"/>
</dbReference>
<dbReference type="PROSITE" id="PS50109">
    <property type="entry name" value="HIS_KIN"/>
    <property type="match status" value="1"/>
</dbReference>
<dbReference type="InterPro" id="IPR036061">
    <property type="entry name" value="CheW-like_dom_sf"/>
</dbReference>
<dbReference type="Gene3D" id="2.30.30.40">
    <property type="entry name" value="SH3 Domains"/>
    <property type="match status" value="1"/>
</dbReference>
<evidence type="ECO:0000259" key="4">
    <source>
        <dbReference type="PROSITE" id="PS50851"/>
    </source>
</evidence>
<feature type="domain" description="CheW-like" evidence="4">
    <location>
        <begin position="91"/>
        <end position="226"/>
    </location>
</feature>
<dbReference type="SUPFAM" id="SSF50341">
    <property type="entry name" value="CheW-like"/>
    <property type="match status" value="1"/>
</dbReference>
<dbReference type="PANTHER" id="PTHR43395">
    <property type="entry name" value="SENSOR HISTIDINE KINASE CHEA"/>
    <property type="match status" value="1"/>
</dbReference>
<evidence type="ECO:0000256" key="2">
    <source>
        <dbReference type="ARBA" id="ARBA00012438"/>
    </source>
</evidence>
<dbReference type="GO" id="GO:0007165">
    <property type="term" value="P:signal transduction"/>
    <property type="evidence" value="ECO:0007669"/>
    <property type="project" value="InterPro"/>
</dbReference>
<dbReference type="PROSITE" id="PS50851">
    <property type="entry name" value="CHEW"/>
    <property type="match status" value="1"/>
</dbReference>
<dbReference type="InterPro" id="IPR004358">
    <property type="entry name" value="Sig_transdc_His_kin-like_C"/>
</dbReference>
<proteinExistence type="predicted"/>
<dbReference type="SMART" id="SM00260">
    <property type="entry name" value="CheW"/>
    <property type="match status" value="1"/>
</dbReference>
<comment type="catalytic activity">
    <reaction evidence="1">
        <text>ATP + protein L-histidine = ADP + protein N-phospho-L-histidine.</text>
        <dbReference type="EC" id="2.7.13.3"/>
    </reaction>
</comment>
<dbReference type="InterPro" id="IPR002545">
    <property type="entry name" value="CheW-lke_dom"/>
</dbReference>
<dbReference type="CDD" id="cd00731">
    <property type="entry name" value="CheA_reg"/>
    <property type="match status" value="1"/>
</dbReference>
<dbReference type="InterPro" id="IPR003594">
    <property type="entry name" value="HATPase_dom"/>
</dbReference>
<protein>
    <recommendedName>
        <fullName evidence="2">histidine kinase</fullName>
        <ecNumber evidence="2">2.7.13.3</ecNumber>
    </recommendedName>
</protein>
<dbReference type="EC" id="2.7.13.3" evidence="2"/>
<organism evidence="5">
    <name type="scientific">marine sediment metagenome</name>
    <dbReference type="NCBI Taxonomy" id="412755"/>
    <lineage>
        <taxon>unclassified sequences</taxon>
        <taxon>metagenomes</taxon>
        <taxon>ecological metagenomes</taxon>
    </lineage>
</organism>
<feature type="non-terminal residue" evidence="5">
    <location>
        <position position="1"/>
    </location>
</feature>
<dbReference type="GO" id="GO:0004673">
    <property type="term" value="F:protein histidine kinase activity"/>
    <property type="evidence" value="ECO:0007669"/>
    <property type="project" value="UniProtKB-EC"/>
</dbReference>
<name>A0A0F9IU86_9ZZZZ</name>
<evidence type="ECO:0000256" key="1">
    <source>
        <dbReference type="ARBA" id="ARBA00000085"/>
    </source>
</evidence>
<reference evidence="5" key="1">
    <citation type="journal article" date="2015" name="Nature">
        <title>Complex archaea that bridge the gap between prokaryotes and eukaryotes.</title>
        <authorList>
            <person name="Spang A."/>
            <person name="Saw J.H."/>
            <person name="Jorgensen S.L."/>
            <person name="Zaremba-Niedzwiedzka K."/>
            <person name="Martijn J."/>
            <person name="Lind A.E."/>
            <person name="van Eijk R."/>
            <person name="Schleper C."/>
            <person name="Guy L."/>
            <person name="Ettema T.J."/>
        </authorList>
    </citation>
    <scope>NUCLEOTIDE SEQUENCE</scope>
</reference>
<accession>A0A0F9IU86</accession>
<dbReference type="EMBL" id="LAZR01011588">
    <property type="protein sequence ID" value="KKM60898.1"/>
    <property type="molecule type" value="Genomic_DNA"/>
</dbReference>
<evidence type="ECO:0000259" key="3">
    <source>
        <dbReference type="PROSITE" id="PS50109"/>
    </source>
</evidence>
<dbReference type="Gene3D" id="3.30.565.10">
    <property type="entry name" value="Histidine kinase-like ATPase, C-terminal domain"/>
    <property type="match status" value="1"/>
</dbReference>
<comment type="caution">
    <text evidence="5">The sequence shown here is derived from an EMBL/GenBank/DDBJ whole genome shotgun (WGS) entry which is preliminary data.</text>
</comment>
<evidence type="ECO:0000313" key="5">
    <source>
        <dbReference type="EMBL" id="KKM60898.1"/>
    </source>
</evidence>
<dbReference type="Pfam" id="PF02518">
    <property type="entry name" value="HATPase_c"/>
    <property type="match status" value="1"/>
</dbReference>
<dbReference type="InterPro" id="IPR036890">
    <property type="entry name" value="HATPase_C_sf"/>
</dbReference>
<dbReference type="Pfam" id="PF01584">
    <property type="entry name" value="CheW"/>
    <property type="match status" value="1"/>
</dbReference>
<dbReference type="SUPFAM" id="SSF55874">
    <property type="entry name" value="ATPase domain of HSP90 chaperone/DNA topoisomerase II/histidine kinase"/>
    <property type="match status" value="1"/>
</dbReference>